<protein>
    <recommendedName>
        <fullName evidence="2">EF-hand domain-containing protein</fullName>
    </recommendedName>
</protein>
<feature type="domain" description="EF-hand" evidence="2">
    <location>
        <begin position="242"/>
        <end position="277"/>
    </location>
</feature>
<evidence type="ECO:0000313" key="4">
    <source>
        <dbReference type="EnsemblProtists" id="EKX43053"/>
    </source>
</evidence>
<dbReference type="PROSITE" id="PS00018">
    <property type="entry name" value="EF_HAND_1"/>
    <property type="match status" value="1"/>
</dbReference>
<dbReference type="EnsemblProtists" id="EKX43053">
    <property type="protein sequence ID" value="EKX43053"/>
    <property type="gene ID" value="GUITHDRAFT_111099"/>
</dbReference>
<dbReference type="Gene3D" id="1.10.238.10">
    <property type="entry name" value="EF-hand"/>
    <property type="match status" value="1"/>
</dbReference>
<feature type="domain" description="EF-hand" evidence="2">
    <location>
        <begin position="278"/>
        <end position="313"/>
    </location>
</feature>
<dbReference type="GeneID" id="17299678"/>
<name>L1J3E5_GUITC</name>
<dbReference type="InterPro" id="IPR018247">
    <property type="entry name" value="EF_Hand_1_Ca_BS"/>
</dbReference>
<dbReference type="KEGG" id="gtt:GUITHDRAFT_111099"/>
<dbReference type="OrthoDB" id="26525at2759"/>
<dbReference type="RefSeq" id="XP_005830033.1">
    <property type="nucleotide sequence ID" value="XM_005829976.1"/>
</dbReference>
<proteinExistence type="predicted"/>
<evidence type="ECO:0000259" key="2">
    <source>
        <dbReference type="PROSITE" id="PS50222"/>
    </source>
</evidence>
<dbReference type="PROSITE" id="PS50222">
    <property type="entry name" value="EF_HAND_2"/>
    <property type="match status" value="2"/>
</dbReference>
<keyword evidence="5" id="KW-1185">Reference proteome</keyword>
<dbReference type="AlphaFoldDB" id="L1J3E5"/>
<accession>L1J3E5</accession>
<evidence type="ECO:0000313" key="3">
    <source>
        <dbReference type="EMBL" id="EKX43053.1"/>
    </source>
</evidence>
<dbReference type="SMART" id="SM00054">
    <property type="entry name" value="EFh"/>
    <property type="match status" value="2"/>
</dbReference>
<gene>
    <name evidence="3" type="ORF">GUITHDRAFT_111099</name>
</gene>
<keyword evidence="1" id="KW-0106">Calcium</keyword>
<evidence type="ECO:0000313" key="5">
    <source>
        <dbReference type="Proteomes" id="UP000011087"/>
    </source>
</evidence>
<dbReference type="PaxDb" id="55529-EKX43053"/>
<dbReference type="EMBL" id="JH993013">
    <property type="protein sequence ID" value="EKX43053.1"/>
    <property type="molecule type" value="Genomic_DNA"/>
</dbReference>
<reference evidence="5" key="2">
    <citation type="submission" date="2012-11" db="EMBL/GenBank/DDBJ databases">
        <authorList>
            <person name="Kuo A."/>
            <person name="Curtis B.A."/>
            <person name="Tanifuji G."/>
            <person name="Burki F."/>
            <person name="Gruber A."/>
            <person name="Irimia M."/>
            <person name="Maruyama S."/>
            <person name="Arias M.C."/>
            <person name="Ball S.G."/>
            <person name="Gile G.H."/>
            <person name="Hirakawa Y."/>
            <person name="Hopkins J.F."/>
            <person name="Rensing S.A."/>
            <person name="Schmutz J."/>
            <person name="Symeonidi A."/>
            <person name="Elias M."/>
            <person name="Eveleigh R.J."/>
            <person name="Herman E.K."/>
            <person name="Klute M.J."/>
            <person name="Nakayama T."/>
            <person name="Obornik M."/>
            <person name="Reyes-Prieto A."/>
            <person name="Armbrust E.V."/>
            <person name="Aves S.J."/>
            <person name="Beiko R.G."/>
            <person name="Coutinho P."/>
            <person name="Dacks J.B."/>
            <person name="Durnford D.G."/>
            <person name="Fast N.M."/>
            <person name="Green B.R."/>
            <person name="Grisdale C."/>
            <person name="Hempe F."/>
            <person name="Henrissat B."/>
            <person name="Hoppner M.P."/>
            <person name="Ishida K.-I."/>
            <person name="Kim E."/>
            <person name="Koreny L."/>
            <person name="Kroth P.G."/>
            <person name="Liu Y."/>
            <person name="Malik S.-B."/>
            <person name="Maier U.G."/>
            <person name="McRose D."/>
            <person name="Mock T."/>
            <person name="Neilson J.A."/>
            <person name="Onodera N.T."/>
            <person name="Poole A.M."/>
            <person name="Pritham E.J."/>
            <person name="Richards T.A."/>
            <person name="Rocap G."/>
            <person name="Roy S.W."/>
            <person name="Sarai C."/>
            <person name="Schaack S."/>
            <person name="Shirato S."/>
            <person name="Slamovits C.H."/>
            <person name="Spencer D.F."/>
            <person name="Suzuki S."/>
            <person name="Worden A.Z."/>
            <person name="Zauner S."/>
            <person name="Barry K."/>
            <person name="Bell C."/>
            <person name="Bharti A.K."/>
            <person name="Crow J.A."/>
            <person name="Grimwood J."/>
            <person name="Kramer R."/>
            <person name="Lindquist E."/>
            <person name="Lucas S."/>
            <person name="Salamov A."/>
            <person name="McFadden G.I."/>
            <person name="Lane C.E."/>
            <person name="Keeling P.J."/>
            <person name="Gray M.W."/>
            <person name="Grigoriev I.V."/>
            <person name="Archibald J.M."/>
        </authorList>
    </citation>
    <scope>NUCLEOTIDE SEQUENCE</scope>
    <source>
        <strain evidence="5">CCMP2712</strain>
    </source>
</reference>
<dbReference type="Proteomes" id="UP000011087">
    <property type="component" value="Unassembled WGS sequence"/>
</dbReference>
<sequence length="355" mass="40511">MSELQLLLTRTRLLENEDVREHVRKFDELLLEAEELVDYIKQCPNENHIKEDMEESESAITQCLESYNALSKLLSPEEKEIFEHNLGHEIKELIAEMQTLQQKFQGKYKPRRRSSISIMQLQNFALLNKEGGDFAAVDVSGVSEVCKKTLLGLPSTRRVSNATITFIPSEAGQLILTYFLHAEILLQLSPRSRISFARMPLSLLKRVDAKELVSSLLNNLPRVLVETSLTLRNFFSTSSEAELSERIAVTFNTHDANKSGTLEVSELLTAFAEMGAPKTADEVRVLIEQFDADDNGEFDIEEFEHMVRHLLEIKCKSGCTVCKKIKEILEKMELEKMSVESTEDDGKPKKIYWRP</sequence>
<dbReference type="GO" id="GO:0005509">
    <property type="term" value="F:calcium ion binding"/>
    <property type="evidence" value="ECO:0007669"/>
    <property type="project" value="InterPro"/>
</dbReference>
<dbReference type="SUPFAM" id="SSF47473">
    <property type="entry name" value="EF-hand"/>
    <property type="match status" value="1"/>
</dbReference>
<dbReference type="CDD" id="cd00051">
    <property type="entry name" value="EFh"/>
    <property type="match status" value="1"/>
</dbReference>
<dbReference type="InterPro" id="IPR011992">
    <property type="entry name" value="EF-hand-dom_pair"/>
</dbReference>
<reference evidence="4" key="3">
    <citation type="submission" date="2015-06" db="UniProtKB">
        <authorList>
            <consortium name="EnsemblProtists"/>
        </authorList>
    </citation>
    <scope>IDENTIFICATION</scope>
</reference>
<dbReference type="InterPro" id="IPR002048">
    <property type="entry name" value="EF_hand_dom"/>
</dbReference>
<evidence type="ECO:0000256" key="1">
    <source>
        <dbReference type="ARBA" id="ARBA00022837"/>
    </source>
</evidence>
<dbReference type="HOGENOM" id="CLU_781788_0_0_1"/>
<organism evidence="3">
    <name type="scientific">Guillardia theta (strain CCMP2712)</name>
    <name type="common">Cryptophyte</name>
    <dbReference type="NCBI Taxonomy" id="905079"/>
    <lineage>
        <taxon>Eukaryota</taxon>
        <taxon>Cryptophyceae</taxon>
        <taxon>Pyrenomonadales</taxon>
        <taxon>Geminigeraceae</taxon>
        <taxon>Guillardia</taxon>
    </lineage>
</organism>
<dbReference type="Pfam" id="PF13499">
    <property type="entry name" value="EF-hand_7"/>
    <property type="match status" value="1"/>
</dbReference>
<reference evidence="3 5" key="1">
    <citation type="journal article" date="2012" name="Nature">
        <title>Algal genomes reveal evolutionary mosaicism and the fate of nucleomorphs.</title>
        <authorList>
            <consortium name="DOE Joint Genome Institute"/>
            <person name="Curtis B.A."/>
            <person name="Tanifuji G."/>
            <person name="Burki F."/>
            <person name="Gruber A."/>
            <person name="Irimia M."/>
            <person name="Maruyama S."/>
            <person name="Arias M.C."/>
            <person name="Ball S.G."/>
            <person name="Gile G.H."/>
            <person name="Hirakawa Y."/>
            <person name="Hopkins J.F."/>
            <person name="Kuo A."/>
            <person name="Rensing S.A."/>
            <person name="Schmutz J."/>
            <person name="Symeonidi A."/>
            <person name="Elias M."/>
            <person name="Eveleigh R.J."/>
            <person name="Herman E.K."/>
            <person name="Klute M.J."/>
            <person name="Nakayama T."/>
            <person name="Obornik M."/>
            <person name="Reyes-Prieto A."/>
            <person name="Armbrust E.V."/>
            <person name="Aves S.J."/>
            <person name="Beiko R.G."/>
            <person name="Coutinho P."/>
            <person name="Dacks J.B."/>
            <person name="Durnford D.G."/>
            <person name="Fast N.M."/>
            <person name="Green B.R."/>
            <person name="Grisdale C.J."/>
            <person name="Hempel F."/>
            <person name="Henrissat B."/>
            <person name="Hoppner M.P."/>
            <person name="Ishida K."/>
            <person name="Kim E."/>
            <person name="Koreny L."/>
            <person name="Kroth P.G."/>
            <person name="Liu Y."/>
            <person name="Malik S.B."/>
            <person name="Maier U.G."/>
            <person name="McRose D."/>
            <person name="Mock T."/>
            <person name="Neilson J.A."/>
            <person name="Onodera N.T."/>
            <person name="Poole A.M."/>
            <person name="Pritham E.J."/>
            <person name="Richards T.A."/>
            <person name="Rocap G."/>
            <person name="Roy S.W."/>
            <person name="Sarai C."/>
            <person name="Schaack S."/>
            <person name="Shirato S."/>
            <person name="Slamovits C.H."/>
            <person name="Spencer D.F."/>
            <person name="Suzuki S."/>
            <person name="Worden A.Z."/>
            <person name="Zauner S."/>
            <person name="Barry K."/>
            <person name="Bell C."/>
            <person name="Bharti A.K."/>
            <person name="Crow J.A."/>
            <person name="Grimwood J."/>
            <person name="Kramer R."/>
            <person name="Lindquist E."/>
            <person name="Lucas S."/>
            <person name="Salamov A."/>
            <person name="McFadden G.I."/>
            <person name="Lane C.E."/>
            <person name="Keeling P.J."/>
            <person name="Gray M.W."/>
            <person name="Grigoriev I.V."/>
            <person name="Archibald J.M."/>
        </authorList>
    </citation>
    <scope>NUCLEOTIDE SEQUENCE</scope>
    <source>
        <strain evidence="3 5">CCMP2712</strain>
    </source>
</reference>